<dbReference type="InParanoid" id="A0A1E7EL28"/>
<accession>A0A1E7EL28</accession>
<proteinExistence type="predicted"/>
<dbReference type="Proteomes" id="UP000095751">
    <property type="component" value="Unassembled WGS sequence"/>
</dbReference>
<dbReference type="OrthoDB" id="10558129at2759"/>
<keyword evidence="2" id="KW-1185">Reference proteome</keyword>
<evidence type="ECO:0000313" key="2">
    <source>
        <dbReference type="Proteomes" id="UP000095751"/>
    </source>
</evidence>
<sequence length="311" mass="35434">MWSFLVGGNNNDSVDSVDDSDSSTSSSIVFANIVTGCSKSNHTQYLEHDKDTWTLLQQAHDRVKGKRSHYKAHHTGMMVPFEIRSSSSTPIGGGRDGQNVNDERYLYVTEDVQQGTQLWQPLHYVTFHSQKDYVKFLIEVGEHHLQCEVLSWTHPSIHQSNGTDMYVDITLDEGTFIAEEEKEQQQQEKANIDINCRAIREIKAGEKIIMNGSTEYSDTINEKEVDWFNDIRESAWKRTGLGQQQRVHLGSRLLCLRSGDIMNSLRFFSGFVIADLLIRTNTFASQKHYRSTTLVRTPSKGFNKAPWGTSH</sequence>
<dbReference type="AlphaFoldDB" id="A0A1E7EL28"/>
<dbReference type="EMBL" id="KV784405">
    <property type="protein sequence ID" value="OEU06621.1"/>
    <property type="molecule type" value="Genomic_DNA"/>
</dbReference>
<gene>
    <name evidence="1" type="ORF">FRACYDRAFT_254172</name>
</gene>
<reference evidence="1 2" key="1">
    <citation type="submission" date="2016-09" db="EMBL/GenBank/DDBJ databases">
        <title>Extensive genetic diversity and differential bi-allelic expression allows diatom success in the polar Southern Ocean.</title>
        <authorList>
            <consortium name="DOE Joint Genome Institute"/>
            <person name="Mock T."/>
            <person name="Otillar R.P."/>
            <person name="Strauss J."/>
            <person name="Dupont C."/>
            <person name="Frickenhaus S."/>
            <person name="Maumus F."/>
            <person name="Mcmullan M."/>
            <person name="Sanges R."/>
            <person name="Schmutz J."/>
            <person name="Toseland A."/>
            <person name="Valas R."/>
            <person name="Veluchamy A."/>
            <person name="Ward B.J."/>
            <person name="Allen A."/>
            <person name="Barry K."/>
            <person name="Falciatore A."/>
            <person name="Ferrante M."/>
            <person name="Fortunato A.E."/>
            <person name="Gloeckner G."/>
            <person name="Gruber A."/>
            <person name="Hipkin R."/>
            <person name="Janech M."/>
            <person name="Kroth P."/>
            <person name="Leese F."/>
            <person name="Lindquist E."/>
            <person name="Lyon B.R."/>
            <person name="Martin J."/>
            <person name="Mayer C."/>
            <person name="Parker M."/>
            <person name="Quesneville H."/>
            <person name="Raymond J."/>
            <person name="Uhlig C."/>
            <person name="Valentin K.U."/>
            <person name="Worden A.Z."/>
            <person name="Armbrust E.V."/>
            <person name="Bowler C."/>
            <person name="Green B."/>
            <person name="Moulton V."/>
            <person name="Van Oosterhout C."/>
            <person name="Grigoriev I."/>
        </authorList>
    </citation>
    <scope>NUCLEOTIDE SEQUENCE [LARGE SCALE GENOMIC DNA]</scope>
    <source>
        <strain evidence="1 2">CCMP1102</strain>
    </source>
</reference>
<organism evidence="1 2">
    <name type="scientific">Fragilariopsis cylindrus CCMP1102</name>
    <dbReference type="NCBI Taxonomy" id="635003"/>
    <lineage>
        <taxon>Eukaryota</taxon>
        <taxon>Sar</taxon>
        <taxon>Stramenopiles</taxon>
        <taxon>Ochrophyta</taxon>
        <taxon>Bacillariophyta</taxon>
        <taxon>Bacillariophyceae</taxon>
        <taxon>Bacillariophycidae</taxon>
        <taxon>Bacillariales</taxon>
        <taxon>Bacillariaceae</taxon>
        <taxon>Fragilariopsis</taxon>
    </lineage>
</organism>
<dbReference type="KEGG" id="fcy:FRACYDRAFT_254172"/>
<name>A0A1E7EL28_9STRA</name>
<protein>
    <submittedName>
        <fullName evidence="1">Uncharacterized protein</fullName>
    </submittedName>
</protein>
<evidence type="ECO:0000313" key="1">
    <source>
        <dbReference type="EMBL" id="OEU06621.1"/>
    </source>
</evidence>